<dbReference type="Proteomes" id="UP000075902">
    <property type="component" value="Unassembled WGS sequence"/>
</dbReference>
<proteinExistence type="predicted"/>
<reference evidence="1" key="2">
    <citation type="submission" date="2020-05" db="UniProtKB">
        <authorList>
            <consortium name="EnsemblMetazoa"/>
        </authorList>
    </citation>
    <scope>IDENTIFICATION</scope>
    <source>
        <strain evidence="1">CM1001059</strain>
    </source>
</reference>
<reference evidence="2" key="1">
    <citation type="submission" date="2014-01" db="EMBL/GenBank/DDBJ databases">
        <title>The Genome Sequence of Anopheles melas CM1001059_A (V2).</title>
        <authorList>
            <consortium name="The Broad Institute Genomics Platform"/>
            <person name="Neafsey D.E."/>
            <person name="Besansky N."/>
            <person name="Howell P."/>
            <person name="Walton C."/>
            <person name="Young S.K."/>
            <person name="Zeng Q."/>
            <person name="Gargeya S."/>
            <person name="Fitzgerald M."/>
            <person name="Haas B."/>
            <person name="Abouelleil A."/>
            <person name="Allen A.W."/>
            <person name="Alvarado L."/>
            <person name="Arachchi H.M."/>
            <person name="Berlin A.M."/>
            <person name="Chapman S.B."/>
            <person name="Gainer-Dewar J."/>
            <person name="Goldberg J."/>
            <person name="Griggs A."/>
            <person name="Gujja S."/>
            <person name="Hansen M."/>
            <person name="Howarth C."/>
            <person name="Imamovic A."/>
            <person name="Ireland A."/>
            <person name="Larimer J."/>
            <person name="McCowan C."/>
            <person name="Murphy C."/>
            <person name="Pearson M."/>
            <person name="Poon T.W."/>
            <person name="Priest M."/>
            <person name="Roberts A."/>
            <person name="Saif S."/>
            <person name="Shea T."/>
            <person name="Sisk P."/>
            <person name="Sykes S."/>
            <person name="Wortman J."/>
            <person name="Nusbaum C."/>
            <person name="Birren B."/>
        </authorList>
    </citation>
    <scope>NUCLEOTIDE SEQUENCE [LARGE SCALE GENOMIC DNA]</scope>
    <source>
        <strain evidence="2">CM1001059</strain>
    </source>
</reference>
<dbReference type="VEuPathDB" id="VectorBase:AMEC010308"/>
<name>A0A182TXX1_9DIPT</name>
<accession>A0A182TXX1</accession>
<evidence type="ECO:0000313" key="1">
    <source>
        <dbReference type="EnsemblMetazoa" id="AMEC010308-PA"/>
    </source>
</evidence>
<organism evidence="1 2">
    <name type="scientific">Anopheles melas</name>
    <dbReference type="NCBI Taxonomy" id="34690"/>
    <lineage>
        <taxon>Eukaryota</taxon>
        <taxon>Metazoa</taxon>
        <taxon>Ecdysozoa</taxon>
        <taxon>Arthropoda</taxon>
        <taxon>Hexapoda</taxon>
        <taxon>Insecta</taxon>
        <taxon>Pterygota</taxon>
        <taxon>Neoptera</taxon>
        <taxon>Endopterygota</taxon>
        <taxon>Diptera</taxon>
        <taxon>Nematocera</taxon>
        <taxon>Culicoidea</taxon>
        <taxon>Culicidae</taxon>
        <taxon>Anophelinae</taxon>
        <taxon>Anopheles</taxon>
    </lineage>
</organism>
<dbReference type="EnsemblMetazoa" id="AMEC010308-RA">
    <property type="protein sequence ID" value="AMEC010308-PA"/>
    <property type="gene ID" value="AMEC010308"/>
</dbReference>
<protein>
    <submittedName>
        <fullName evidence="1">Uncharacterized protein</fullName>
    </submittedName>
</protein>
<evidence type="ECO:0000313" key="2">
    <source>
        <dbReference type="Proteomes" id="UP000075902"/>
    </source>
</evidence>
<keyword evidence="2" id="KW-1185">Reference proteome</keyword>
<dbReference type="AlphaFoldDB" id="A0A182TXX1"/>
<sequence length="188" mass="20690">MPDLLHIIPVGDDTVLDRVLQGEDTTLGLGLITDVRVLVAHTDHHTLVTGTANNGREDGTWGVITGESGLAHSGSVVNDKCSRIIITHLGWFLHLRWTIPGPPSSYSCFEIHIDWKVDSEARMDPPIQTEYLRSGGAMILILIVDGASEVISFCIRSAIPGYMVVPPDRTLLAYRSLRMSTSQRMMEL</sequence>